<keyword evidence="4 5" id="KW-0472">Membrane</keyword>
<feature type="transmembrane region" description="Helical" evidence="5">
    <location>
        <begin position="23"/>
        <end position="48"/>
    </location>
</feature>
<dbReference type="AlphaFoldDB" id="A0A0W8FFX3"/>
<dbReference type="InterPro" id="IPR013525">
    <property type="entry name" value="ABC2_TM"/>
</dbReference>
<dbReference type="PRINTS" id="PR00173">
    <property type="entry name" value="EDTRNSPORT"/>
</dbReference>
<feature type="transmembrane region" description="Helical" evidence="5">
    <location>
        <begin position="314"/>
        <end position="345"/>
    </location>
</feature>
<evidence type="ECO:0000256" key="4">
    <source>
        <dbReference type="ARBA" id="ARBA00023136"/>
    </source>
</evidence>
<sequence>MNIRHVGIIAKKELRGLGHERTIVFAILLQLFIAMFSSFLMVGLASMYDPEMAAGYSRARYSIGYAGADSPLVDEFSKRRDLQLYRMDLSEAVAALRERKVSAVIYVPDTPPDAEAPIAITLYTLQNDLQSGIINIKLRELLLGYEAKLREIRAERLESYPISLNFPEAQRGSDFFEFVYGLLIPLLVFMPAIISAALIIDLITEEHQRDTLATLLSTPVTFPEQVWGKIAACTVLVPVQAAAWLLLLMANGIAIRHAGAILLLVSVGGLFLILLGALPALHYRERTGAQFIFSTALVVVILGTISLPANPLNLIVLLSVGAAGALHWIVFCLAVLCTLCLAVAVTGYARHIAGVLHAEG</sequence>
<keyword evidence="3 5" id="KW-1133">Transmembrane helix</keyword>
<dbReference type="EMBL" id="LNQE01001259">
    <property type="protein sequence ID" value="KUG19767.1"/>
    <property type="molecule type" value="Genomic_DNA"/>
</dbReference>
<keyword evidence="2 5" id="KW-0812">Transmembrane</keyword>
<feature type="transmembrane region" description="Helical" evidence="5">
    <location>
        <begin position="260"/>
        <end position="281"/>
    </location>
</feature>
<comment type="caution">
    <text evidence="7">The sequence shown here is derived from an EMBL/GenBank/DDBJ whole genome shotgun (WGS) entry which is preliminary data.</text>
</comment>
<feature type="transmembrane region" description="Helical" evidence="5">
    <location>
        <begin position="178"/>
        <end position="200"/>
    </location>
</feature>
<evidence type="ECO:0000259" key="6">
    <source>
        <dbReference type="Pfam" id="PF12698"/>
    </source>
</evidence>
<evidence type="ECO:0000256" key="2">
    <source>
        <dbReference type="ARBA" id="ARBA00022692"/>
    </source>
</evidence>
<feature type="transmembrane region" description="Helical" evidence="5">
    <location>
        <begin position="226"/>
        <end position="248"/>
    </location>
</feature>
<accession>A0A0W8FFX3</accession>
<dbReference type="PANTHER" id="PTHR43471">
    <property type="entry name" value="ABC TRANSPORTER PERMEASE"/>
    <property type="match status" value="1"/>
</dbReference>
<organism evidence="7">
    <name type="scientific">hydrocarbon metagenome</name>
    <dbReference type="NCBI Taxonomy" id="938273"/>
    <lineage>
        <taxon>unclassified sequences</taxon>
        <taxon>metagenomes</taxon>
        <taxon>ecological metagenomes</taxon>
    </lineage>
</organism>
<reference evidence="7" key="1">
    <citation type="journal article" date="2015" name="Proc. Natl. Acad. Sci. U.S.A.">
        <title>Networks of energetic and metabolic interactions define dynamics in microbial communities.</title>
        <authorList>
            <person name="Embree M."/>
            <person name="Liu J.K."/>
            <person name="Al-Bassam M.M."/>
            <person name="Zengler K."/>
        </authorList>
    </citation>
    <scope>NUCLEOTIDE SEQUENCE</scope>
</reference>
<name>A0A0W8FFX3_9ZZZZ</name>
<dbReference type="GO" id="GO:0016020">
    <property type="term" value="C:membrane"/>
    <property type="evidence" value="ECO:0007669"/>
    <property type="project" value="UniProtKB-SubCell"/>
</dbReference>
<comment type="subcellular location">
    <subcellularLocation>
        <location evidence="1">Membrane</location>
        <topology evidence="1">Multi-pass membrane protein</topology>
    </subcellularLocation>
</comment>
<dbReference type="Pfam" id="PF12698">
    <property type="entry name" value="ABC2_membrane_3"/>
    <property type="match status" value="1"/>
</dbReference>
<evidence type="ECO:0000313" key="7">
    <source>
        <dbReference type="EMBL" id="KUG19767.1"/>
    </source>
</evidence>
<protein>
    <recommendedName>
        <fullName evidence="6">ABC-2 type transporter transmembrane domain-containing protein</fullName>
    </recommendedName>
</protein>
<evidence type="ECO:0000256" key="5">
    <source>
        <dbReference type="SAM" id="Phobius"/>
    </source>
</evidence>
<evidence type="ECO:0000256" key="1">
    <source>
        <dbReference type="ARBA" id="ARBA00004141"/>
    </source>
</evidence>
<gene>
    <name evidence="7" type="ORF">ASZ90_010501</name>
</gene>
<feature type="domain" description="ABC-2 type transporter transmembrane" evidence="6">
    <location>
        <begin position="24"/>
        <end position="317"/>
    </location>
</feature>
<dbReference type="GO" id="GO:0140359">
    <property type="term" value="F:ABC-type transporter activity"/>
    <property type="evidence" value="ECO:0007669"/>
    <property type="project" value="InterPro"/>
</dbReference>
<proteinExistence type="predicted"/>
<evidence type="ECO:0000256" key="3">
    <source>
        <dbReference type="ARBA" id="ARBA00022989"/>
    </source>
</evidence>